<dbReference type="RefSeq" id="WP_180305702.1">
    <property type="nucleotide sequence ID" value="NZ_CP058952.1"/>
</dbReference>
<feature type="domain" description="Choice-of-anchor I" evidence="2">
    <location>
        <begin position="413"/>
        <end position="571"/>
    </location>
</feature>
<dbReference type="Gene3D" id="2.130.10.10">
    <property type="entry name" value="YVTN repeat-like/Quinoprotein amine dehydrogenase"/>
    <property type="match status" value="1"/>
</dbReference>
<evidence type="ECO:0000313" key="3">
    <source>
        <dbReference type="EMBL" id="QLI81591.1"/>
    </source>
</evidence>
<dbReference type="NCBIfam" id="NF038117">
    <property type="entry name" value="choice_anch_I"/>
    <property type="match status" value="1"/>
</dbReference>
<feature type="signal peptide" evidence="1">
    <location>
        <begin position="1"/>
        <end position="19"/>
    </location>
</feature>
<name>A0A7D5V9N8_9NEIS</name>
<dbReference type="InterPro" id="IPR055188">
    <property type="entry name" value="Choice_anch_I"/>
</dbReference>
<evidence type="ECO:0000256" key="1">
    <source>
        <dbReference type="SAM" id="SignalP"/>
    </source>
</evidence>
<dbReference type="InterPro" id="IPR011048">
    <property type="entry name" value="Haem_d1_sf"/>
</dbReference>
<dbReference type="EMBL" id="CP058952">
    <property type="protein sequence ID" value="QLI81591.1"/>
    <property type="molecule type" value="Genomic_DNA"/>
</dbReference>
<evidence type="ECO:0000259" key="2">
    <source>
        <dbReference type="Pfam" id="PF22494"/>
    </source>
</evidence>
<dbReference type="PANTHER" id="PTHR46928:SF1">
    <property type="entry name" value="MESENCHYME-SPECIFIC CELL SURFACE GLYCOPROTEIN"/>
    <property type="match status" value="1"/>
</dbReference>
<feature type="domain" description="Choice-of-anchor I" evidence="2">
    <location>
        <begin position="38"/>
        <end position="316"/>
    </location>
</feature>
<feature type="chain" id="PRO_5028853304" evidence="1">
    <location>
        <begin position="20"/>
        <end position="573"/>
    </location>
</feature>
<sequence length="573" mass="61176">MKRCLLLASALLSMSPLMAAEPTPLVLNLLGRYSTNVFDKSAAEIPAFDPQSKRGFVVNAQKGVVEVLDLSQPNQPVSVGELSATAILPKAVVNSVAVKNGIVAIAIEAPVKTDLGKVAFFRAADLSQISSVNVGAQPDMLTFTPDGKTVVVANEGEPSADYQIDPEGSVSIINIQNIKKPSVRTADFRAFNGQEKQLRQAGVRIDGPYASAAQDLEPEYIAIAPDSKTAWVTLQENNALAKVDLQRGKIAAVLPLGLKDHGLAGNGLDVSDKDKKINIRTWPGVKGMYQPDSIASYSVDGNTYLVMANEGDSRAWGEDDKAYWAGDASKGFVEEIRVKNLVHKDGFAGQKELPPQLAKLAKGAVLNPAVFAYCGATELSAGDCASDEQLGRLTIAWTQGYQVGLDGLPKLNADGKLVYDQLVAFGGRSFSIRDANGKLIWDSGDQFEQLLAKLEPKYFNTSHSKTAFDDRSDNKGPEPEGVAVGKIGERQYAFIGLERMSGIMAYDISNPQAPVFAGYTSTRNFDAKENKDAGDLGPEGLSFVSAKDSPTGEPLLIVGNEVSGTTSIFSIIQ</sequence>
<dbReference type="InterPro" id="IPR015943">
    <property type="entry name" value="WD40/YVTN_repeat-like_dom_sf"/>
</dbReference>
<proteinExistence type="predicted"/>
<dbReference type="Proteomes" id="UP000510822">
    <property type="component" value="Chromosome"/>
</dbReference>
<gene>
    <name evidence="3" type="ORF">HZU75_08630</name>
</gene>
<keyword evidence="1" id="KW-0732">Signal</keyword>
<dbReference type="SUPFAM" id="SSF51004">
    <property type="entry name" value="C-terminal (heme d1) domain of cytochrome cd1-nitrite reductase"/>
    <property type="match status" value="1"/>
</dbReference>
<dbReference type="AlphaFoldDB" id="A0A7D5V9N8"/>
<dbReference type="InterPro" id="IPR052956">
    <property type="entry name" value="Mesenchyme-surface_protein"/>
</dbReference>
<accession>A0A7D5V9N8</accession>
<protein>
    <submittedName>
        <fullName evidence="3">Choice-of-anchor I family protein</fullName>
    </submittedName>
</protein>
<dbReference type="Pfam" id="PF22494">
    <property type="entry name" value="choice_anch_I"/>
    <property type="match status" value="2"/>
</dbReference>
<dbReference type="PANTHER" id="PTHR46928">
    <property type="entry name" value="MESENCHYME-SPECIFIC CELL SURFACE GLYCOPROTEIN"/>
    <property type="match status" value="1"/>
</dbReference>
<reference evidence="3 4" key="1">
    <citation type="journal article" date="2016" name="Int. J. Syst. Evol. Microbiol.">
        <title>Chitinibacter fontanus sp. nov., isolated from a spring.</title>
        <authorList>
            <person name="Sheu S.Y."/>
            <person name="Li Y.S."/>
            <person name="Young C.C."/>
            <person name="Chen W.M."/>
        </authorList>
    </citation>
    <scope>NUCLEOTIDE SEQUENCE [LARGE SCALE GENOMIC DNA]</scope>
    <source>
        <strain evidence="3 4">STM-7</strain>
    </source>
</reference>
<evidence type="ECO:0000313" key="4">
    <source>
        <dbReference type="Proteomes" id="UP000510822"/>
    </source>
</evidence>
<keyword evidence="4" id="KW-1185">Reference proteome</keyword>
<dbReference type="KEGG" id="cfon:HZU75_08630"/>
<organism evidence="3 4">
    <name type="scientific">Chitinibacter fontanus</name>
    <dbReference type="NCBI Taxonomy" id="1737446"/>
    <lineage>
        <taxon>Bacteria</taxon>
        <taxon>Pseudomonadati</taxon>
        <taxon>Pseudomonadota</taxon>
        <taxon>Betaproteobacteria</taxon>
        <taxon>Neisseriales</taxon>
        <taxon>Chitinibacteraceae</taxon>
        <taxon>Chitinibacter</taxon>
    </lineage>
</organism>